<proteinExistence type="predicted"/>
<gene>
    <name evidence="3" type="ORF">O181_075520</name>
</gene>
<name>A0A9Q3FEJ1_9BASI</name>
<evidence type="ECO:0000256" key="1">
    <source>
        <dbReference type="ARBA" id="ARBA00022884"/>
    </source>
</evidence>
<evidence type="ECO:0000313" key="3">
    <source>
        <dbReference type="EMBL" id="MBW0535805.1"/>
    </source>
</evidence>
<protein>
    <recommendedName>
        <fullName evidence="2">Integrase catalytic domain-containing protein</fullName>
    </recommendedName>
</protein>
<dbReference type="InterPro" id="IPR050951">
    <property type="entry name" value="Retrovirus_Pol_polyprotein"/>
</dbReference>
<dbReference type="PANTHER" id="PTHR37984:SF5">
    <property type="entry name" value="PROTEIN NYNRIN-LIKE"/>
    <property type="match status" value="1"/>
</dbReference>
<dbReference type="InterPro" id="IPR043128">
    <property type="entry name" value="Rev_trsase/Diguanyl_cyclase"/>
</dbReference>
<comment type="caution">
    <text evidence="3">The sequence shown here is derived from an EMBL/GenBank/DDBJ whole genome shotgun (WGS) entry which is preliminary data.</text>
</comment>
<dbReference type="GO" id="GO:0015074">
    <property type="term" value="P:DNA integration"/>
    <property type="evidence" value="ECO:0007669"/>
    <property type="project" value="InterPro"/>
</dbReference>
<dbReference type="Gene3D" id="3.30.70.270">
    <property type="match status" value="1"/>
</dbReference>
<organism evidence="3 4">
    <name type="scientific">Austropuccinia psidii MF-1</name>
    <dbReference type="NCBI Taxonomy" id="1389203"/>
    <lineage>
        <taxon>Eukaryota</taxon>
        <taxon>Fungi</taxon>
        <taxon>Dikarya</taxon>
        <taxon>Basidiomycota</taxon>
        <taxon>Pucciniomycotina</taxon>
        <taxon>Pucciniomycetes</taxon>
        <taxon>Pucciniales</taxon>
        <taxon>Sphaerophragmiaceae</taxon>
        <taxon>Austropuccinia</taxon>
    </lineage>
</organism>
<evidence type="ECO:0000313" key="4">
    <source>
        <dbReference type="Proteomes" id="UP000765509"/>
    </source>
</evidence>
<keyword evidence="4" id="KW-1185">Reference proteome</keyword>
<dbReference type="Proteomes" id="UP000765509">
    <property type="component" value="Unassembled WGS sequence"/>
</dbReference>
<dbReference type="GO" id="GO:0003723">
    <property type="term" value="F:RNA binding"/>
    <property type="evidence" value="ECO:0007669"/>
    <property type="project" value="UniProtKB-KW"/>
</dbReference>
<reference evidence="3" key="1">
    <citation type="submission" date="2021-03" db="EMBL/GenBank/DDBJ databases">
        <title>Draft genome sequence of rust myrtle Austropuccinia psidii MF-1, a brazilian biotype.</title>
        <authorList>
            <person name="Quecine M.C."/>
            <person name="Pachon D.M.R."/>
            <person name="Bonatelli M.L."/>
            <person name="Correr F.H."/>
            <person name="Franceschini L.M."/>
            <person name="Leite T.F."/>
            <person name="Margarido G.R.A."/>
            <person name="Almeida C.A."/>
            <person name="Ferrarezi J.A."/>
            <person name="Labate C.A."/>
        </authorList>
    </citation>
    <scope>NUCLEOTIDE SEQUENCE</scope>
    <source>
        <strain evidence="3">MF-1</strain>
    </source>
</reference>
<dbReference type="AlphaFoldDB" id="A0A9Q3FEJ1"/>
<dbReference type="SUPFAM" id="SSF53098">
    <property type="entry name" value="Ribonuclease H-like"/>
    <property type="match status" value="1"/>
</dbReference>
<accession>A0A9Q3FEJ1</accession>
<dbReference type="EMBL" id="AVOT02040565">
    <property type="protein sequence ID" value="MBW0535805.1"/>
    <property type="molecule type" value="Genomic_DNA"/>
</dbReference>
<dbReference type="InterPro" id="IPR001584">
    <property type="entry name" value="Integrase_cat-core"/>
</dbReference>
<dbReference type="PROSITE" id="PS50994">
    <property type="entry name" value="INTEGRASE"/>
    <property type="match status" value="1"/>
</dbReference>
<dbReference type="Gene3D" id="3.30.420.10">
    <property type="entry name" value="Ribonuclease H-like superfamily/Ribonuclease H"/>
    <property type="match status" value="1"/>
</dbReference>
<feature type="domain" description="Integrase catalytic" evidence="2">
    <location>
        <begin position="365"/>
        <end position="462"/>
    </location>
</feature>
<dbReference type="Gene3D" id="3.10.10.10">
    <property type="entry name" value="HIV Type 1 Reverse Transcriptase, subunit A, domain 1"/>
    <property type="match status" value="1"/>
</dbReference>
<dbReference type="SUPFAM" id="SSF56672">
    <property type="entry name" value="DNA/RNA polymerases"/>
    <property type="match status" value="1"/>
</dbReference>
<sequence>MKEDIIEILFQYREALSSDNESLGAIKGHEVDIMLNVERPYPPLLRRTAYPASPRAKEKFETHINELMKLGVFRNVGHNEEVEVTTPLVITWNNDKSKMVGYFRELNTYTITDRYPIPRINETLNQLSKAKFITSMDSLEGFHQNVWKPYSRKSLRIISHCGIYGYFRIPFDIKNEPSHYQRMITTIFPHENSYCLSEWESPNKPYNPAYVPENAETETPIEGINIKDVGTEFFEEVRESYKKYKNSHILTCILDKDCKDAALDNPLNDIWKESYDNERFHLFNGILYHRSKHTCSCAWWTSWRKDVIEYFHSCDRCQNSNKANGKRFGLIIHIQEPRTPLEVAHMDWVTVLPPGGEKATMHVFDRDSKFTSALWKNLHKILGKKLSFSTAYHPQTDGLSEKVIQTLEDIIRGVLAYDLELKDSNGFTHDWCTLISALESAYKTSIHVSTGKAPAMLEKRWNPKLPVDTLKKDLVDIHPTASRFKILHDKVKHHANKSMTDAFEYSKKKWDKSHKTPEFEVSDLILVSTLNFNNIEGPKKIKRFLCRTIDY</sequence>
<dbReference type="PANTHER" id="PTHR37984">
    <property type="entry name" value="PROTEIN CBG26694"/>
    <property type="match status" value="1"/>
</dbReference>
<dbReference type="InterPro" id="IPR012337">
    <property type="entry name" value="RNaseH-like_sf"/>
</dbReference>
<evidence type="ECO:0000259" key="2">
    <source>
        <dbReference type="PROSITE" id="PS50994"/>
    </source>
</evidence>
<keyword evidence="1" id="KW-0694">RNA-binding</keyword>
<dbReference type="InterPro" id="IPR036397">
    <property type="entry name" value="RNaseH_sf"/>
</dbReference>
<dbReference type="GO" id="GO:0005634">
    <property type="term" value="C:nucleus"/>
    <property type="evidence" value="ECO:0007669"/>
    <property type="project" value="UniProtKB-ARBA"/>
</dbReference>
<dbReference type="OrthoDB" id="2595244at2759"/>
<dbReference type="InterPro" id="IPR043502">
    <property type="entry name" value="DNA/RNA_pol_sf"/>
</dbReference>